<keyword evidence="2" id="KW-1185">Reference proteome</keyword>
<name>A0A6A5RVH2_9PLEO</name>
<evidence type="ECO:0000313" key="2">
    <source>
        <dbReference type="Proteomes" id="UP000800082"/>
    </source>
</evidence>
<evidence type="ECO:0000313" key="1">
    <source>
        <dbReference type="EMBL" id="KAF1932461.1"/>
    </source>
</evidence>
<dbReference type="Proteomes" id="UP000800082">
    <property type="component" value="Unassembled WGS sequence"/>
</dbReference>
<dbReference type="PANTHER" id="PTHR38790">
    <property type="entry name" value="2EXR DOMAIN-CONTAINING PROTEIN-RELATED"/>
    <property type="match status" value="1"/>
</dbReference>
<dbReference type="EMBL" id="ML978959">
    <property type="protein sequence ID" value="KAF1932461.1"/>
    <property type="molecule type" value="Genomic_DNA"/>
</dbReference>
<sequence length="155" mass="17908">MADSLTSQQPVSPLLRLPLELRKRIYAHVFSGYRITVLWSNTGALRYATLPDSELLFHGSGRLAFNTLIAPTQVCRQMYAETRLLPYKYSTYNVSLIINFTLWMGRLDEALHTTVWEALNESQRLYVQEVRDEHWGGSEDKVVRRWRRAGTAMSA</sequence>
<dbReference type="PANTHER" id="PTHR38790:SF4">
    <property type="entry name" value="2EXR DOMAIN-CONTAINING PROTEIN"/>
    <property type="match status" value="1"/>
</dbReference>
<gene>
    <name evidence="1" type="ORF">M421DRAFT_417177</name>
</gene>
<accession>A0A6A5RVH2</accession>
<dbReference type="AlphaFoldDB" id="A0A6A5RVH2"/>
<dbReference type="GeneID" id="54349018"/>
<protein>
    <submittedName>
        <fullName evidence="1">Uncharacterized protein</fullName>
    </submittedName>
</protein>
<dbReference type="RefSeq" id="XP_033452709.1">
    <property type="nucleotide sequence ID" value="XM_033591350.1"/>
</dbReference>
<dbReference type="OrthoDB" id="5413827at2759"/>
<organism evidence="1 2">
    <name type="scientific">Didymella exigua CBS 183.55</name>
    <dbReference type="NCBI Taxonomy" id="1150837"/>
    <lineage>
        <taxon>Eukaryota</taxon>
        <taxon>Fungi</taxon>
        <taxon>Dikarya</taxon>
        <taxon>Ascomycota</taxon>
        <taxon>Pezizomycotina</taxon>
        <taxon>Dothideomycetes</taxon>
        <taxon>Pleosporomycetidae</taxon>
        <taxon>Pleosporales</taxon>
        <taxon>Pleosporineae</taxon>
        <taxon>Didymellaceae</taxon>
        <taxon>Didymella</taxon>
    </lineage>
</organism>
<proteinExistence type="predicted"/>
<reference evidence="1" key="1">
    <citation type="journal article" date="2020" name="Stud. Mycol.">
        <title>101 Dothideomycetes genomes: a test case for predicting lifestyles and emergence of pathogens.</title>
        <authorList>
            <person name="Haridas S."/>
            <person name="Albert R."/>
            <person name="Binder M."/>
            <person name="Bloem J."/>
            <person name="Labutti K."/>
            <person name="Salamov A."/>
            <person name="Andreopoulos B."/>
            <person name="Baker S."/>
            <person name="Barry K."/>
            <person name="Bills G."/>
            <person name="Bluhm B."/>
            <person name="Cannon C."/>
            <person name="Castanera R."/>
            <person name="Culley D."/>
            <person name="Daum C."/>
            <person name="Ezra D."/>
            <person name="Gonzalez J."/>
            <person name="Henrissat B."/>
            <person name="Kuo A."/>
            <person name="Liang C."/>
            <person name="Lipzen A."/>
            <person name="Lutzoni F."/>
            <person name="Magnuson J."/>
            <person name="Mondo S."/>
            <person name="Nolan M."/>
            <person name="Ohm R."/>
            <person name="Pangilinan J."/>
            <person name="Park H.-J."/>
            <person name="Ramirez L."/>
            <person name="Alfaro M."/>
            <person name="Sun H."/>
            <person name="Tritt A."/>
            <person name="Yoshinaga Y."/>
            <person name="Zwiers L.-H."/>
            <person name="Turgeon B."/>
            <person name="Goodwin S."/>
            <person name="Spatafora J."/>
            <person name="Crous P."/>
            <person name="Grigoriev I."/>
        </authorList>
    </citation>
    <scope>NUCLEOTIDE SEQUENCE</scope>
    <source>
        <strain evidence="1">CBS 183.55</strain>
    </source>
</reference>